<feature type="domain" description="Methyltransferase type 11" evidence="4">
    <location>
        <begin position="49"/>
        <end position="147"/>
    </location>
</feature>
<accession>E1ZGX8</accession>
<keyword evidence="2" id="KW-0808">Transferase</keyword>
<evidence type="ECO:0000313" key="5">
    <source>
        <dbReference type="EMBL" id="EFN54828.1"/>
    </source>
</evidence>
<evidence type="ECO:0000256" key="2">
    <source>
        <dbReference type="ARBA" id="ARBA00022679"/>
    </source>
</evidence>
<dbReference type="Pfam" id="PF08241">
    <property type="entry name" value="Methyltransf_11"/>
    <property type="match status" value="1"/>
</dbReference>
<dbReference type="GO" id="GO:0106335">
    <property type="term" value="F:tRNA (5-carboxymethyluridine(34)-5-O)-methyltransferase activity"/>
    <property type="evidence" value="ECO:0007669"/>
    <property type="project" value="TreeGrafter"/>
</dbReference>
<evidence type="ECO:0000313" key="6">
    <source>
        <dbReference type="Proteomes" id="UP000008141"/>
    </source>
</evidence>
<proteinExistence type="predicted"/>
<feature type="compositionally biased region" description="Low complexity" evidence="3">
    <location>
        <begin position="201"/>
        <end position="216"/>
    </location>
</feature>
<feature type="region of interest" description="Disordered" evidence="3">
    <location>
        <begin position="194"/>
        <end position="216"/>
    </location>
</feature>
<dbReference type="STRING" id="554065.E1ZGX8"/>
<evidence type="ECO:0000256" key="3">
    <source>
        <dbReference type="SAM" id="MobiDB-lite"/>
    </source>
</evidence>
<dbReference type="GO" id="GO:0008757">
    <property type="term" value="F:S-adenosylmethionine-dependent methyltransferase activity"/>
    <property type="evidence" value="ECO:0007669"/>
    <property type="project" value="InterPro"/>
</dbReference>
<sequence>DRQLADLEQRYVHSVYDAIAPHFAATRFAVWPRVRAFLEALPPGALVADVGCGNGKYFGVRRDAFVLGSDRSEGLARVAVRRLEPAPAGERLRADVAVADGLALPYRGASCDGALCIAVLHHIASPSRRLALLAQLLRILRPGGRALVTVWATEQENMRKVRGWRPGSAVASGDYFVPWHLPFHRAEAAAAAREANDGARQHAAAGEAAGAGAPAGPRLDGSKGAVVFQRYYHLFERGELDGLVRRLPGAALVDSFYDKDNW</sequence>
<gene>
    <name evidence="5" type="ORF">CHLNCDRAFT_12006</name>
</gene>
<dbReference type="KEGG" id="cvr:CHLNCDRAFT_12006"/>
<dbReference type="GO" id="GO:0002098">
    <property type="term" value="P:tRNA wobble uridine modification"/>
    <property type="evidence" value="ECO:0007669"/>
    <property type="project" value="TreeGrafter"/>
</dbReference>
<feature type="non-terminal residue" evidence="5">
    <location>
        <position position="1"/>
    </location>
</feature>
<evidence type="ECO:0000256" key="1">
    <source>
        <dbReference type="ARBA" id="ARBA00022603"/>
    </source>
</evidence>
<protein>
    <recommendedName>
        <fullName evidence="4">Methyltransferase type 11 domain-containing protein</fullName>
    </recommendedName>
</protein>
<evidence type="ECO:0000259" key="4">
    <source>
        <dbReference type="Pfam" id="PF08241"/>
    </source>
</evidence>
<feature type="non-terminal residue" evidence="5">
    <location>
        <position position="262"/>
    </location>
</feature>
<dbReference type="EMBL" id="GL433846">
    <property type="protein sequence ID" value="EFN54828.1"/>
    <property type="molecule type" value="Genomic_DNA"/>
</dbReference>
<dbReference type="GO" id="GO:0005634">
    <property type="term" value="C:nucleus"/>
    <property type="evidence" value="ECO:0007669"/>
    <property type="project" value="TreeGrafter"/>
</dbReference>
<dbReference type="AlphaFoldDB" id="E1ZGX8"/>
<dbReference type="PANTHER" id="PTHR13069">
    <property type="entry name" value="ALKYLATED DNA REPAIR PROTEIN ALKB HOMOLOG 8"/>
    <property type="match status" value="1"/>
</dbReference>
<dbReference type="GeneID" id="17354285"/>
<dbReference type="Proteomes" id="UP000008141">
    <property type="component" value="Unassembled WGS sequence"/>
</dbReference>
<dbReference type="GO" id="GO:0030488">
    <property type="term" value="P:tRNA methylation"/>
    <property type="evidence" value="ECO:0007669"/>
    <property type="project" value="TreeGrafter"/>
</dbReference>
<dbReference type="FunCoup" id="E1ZGX8">
    <property type="interactions" value="1080"/>
</dbReference>
<dbReference type="GO" id="GO:0005737">
    <property type="term" value="C:cytoplasm"/>
    <property type="evidence" value="ECO:0007669"/>
    <property type="project" value="TreeGrafter"/>
</dbReference>
<reference evidence="5 6" key="1">
    <citation type="journal article" date="2010" name="Plant Cell">
        <title>The Chlorella variabilis NC64A genome reveals adaptation to photosymbiosis, coevolution with viruses, and cryptic sex.</title>
        <authorList>
            <person name="Blanc G."/>
            <person name="Duncan G."/>
            <person name="Agarkova I."/>
            <person name="Borodovsky M."/>
            <person name="Gurnon J."/>
            <person name="Kuo A."/>
            <person name="Lindquist E."/>
            <person name="Lucas S."/>
            <person name="Pangilinan J."/>
            <person name="Polle J."/>
            <person name="Salamov A."/>
            <person name="Terry A."/>
            <person name="Yamada T."/>
            <person name="Dunigan D.D."/>
            <person name="Grigoriev I.V."/>
            <person name="Claverie J.M."/>
            <person name="Van Etten J.L."/>
        </authorList>
    </citation>
    <scope>NUCLEOTIDE SEQUENCE [LARGE SCALE GENOMIC DNA]</scope>
    <source>
        <strain evidence="5 6">NC64A</strain>
    </source>
</reference>
<dbReference type="InterPro" id="IPR029063">
    <property type="entry name" value="SAM-dependent_MTases_sf"/>
</dbReference>
<keyword evidence="1" id="KW-0489">Methyltransferase</keyword>
<keyword evidence="6" id="KW-1185">Reference proteome</keyword>
<dbReference type="RefSeq" id="XP_005846930.1">
    <property type="nucleotide sequence ID" value="XM_005846868.1"/>
</dbReference>
<dbReference type="GO" id="GO:0000049">
    <property type="term" value="F:tRNA binding"/>
    <property type="evidence" value="ECO:0007669"/>
    <property type="project" value="TreeGrafter"/>
</dbReference>
<dbReference type="OrthoDB" id="271595at2759"/>
<name>E1ZGX8_CHLVA</name>
<organism evidence="6">
    <name type="scientific">Chlorella variabilis</name>
    <name type="common">Green alga</name>
    <dbReference type="NCBI Taxonomy" id="554065"/>
    <lineage>
        <taxon>Eukaryota</taxon>
        <taxon>Viridiplantae</taxon>
        <taxon>Chlorophyta</taxon>
        <taxon>core chlorophytes</taxon>
        <taxon>Trebouxiophyceae</taxon>
        <taxon>Chlorellales</taxon>
        <taxon>Chlorellaceae</taxon>
        <taxon>Chlorella clade</taxon>
        <taxon>Chlorella</taxon>
    </lineage>
</organism>
<dbReference type="InterPro" id="IPR013216">
    <property type="entry name" value="Methyltransf_11"/>
</dbReference>
<dbReference type="eggNOG" id="KOG1331">
    <property type="taxonomic scope" value="Eukaryota"/>
</dbReference>
<dbReference type="CDD" id="cd02440">
    <property type="entry name" value="AdoMet_MTases"/>
    <property type="match status" value="1"/>
</dbReference>
<dbReference type="SUPFAM" id="SSF53335">
    <property type="entry name" value="S-adenosyl-L-methionine-dependent methyltransferases"/>
    <property type="match status" value="1"/>
</dbReference>
<dbReference type="InterPro" id="IPR051422">
    <property type="entry name" value="AlkB_tRNA_MeTrf/Diox"/>
</dbReference>
<dbReference type="PANTHER" id="PTHR13069:SF21">
    <property type="entry name" value="ALKYLATED DNA REPAIR PROTEIN ALKB HOMOLOG 8"/>
    <property type="match status" value="1"/>
</dbReference>
<dbReference type="OMA" id="CAEREHE"/>
<dbReference type="InParanoid" id="E1ZGX8"/>
<dbReference type="Gene3D" id="3.40.50.150">
    <property type="entry name" value="Vaccinia Virus protein VP39"/>
    <property type="match status" value="1"/>
</dbReference>